<dbReference type="AlphaFoldDB" id="X1B1G1"/>
<proteinExistence type="predicted"/>
<accession>X1B1G1</accession>
<comment type="caution">
    <text evidence="1">The sequence shown here is derived from an EMBL/GenBank/DDBJ whole genome shotgun (WGS) entry which is preliminary data.</text>
</comment>
<protein>
    <submittedName>
        <fullName evidence="1">Uncharacterized protein</fullName>
    </submittedName>
</protein>
<feature type="non-terminal residue" evidence="1">
    <location>
        <position position="49"/>
    </location>
</feature>
<dbReference type="EMBL" id="BART01012198">
    <property type="protein sequence ID" value="GAG78088.1"/>
    <property type="molecule type" value="Genomic_DNA"/>
</dbReference>
<sequence length="49" mass="6061">MYRIGDCFVKQRTPKYRDIYDREKEKQLKLGKWDEKKKKMLNKEVEGLP</sequence>
<name>X1B1G1_9ZZZZ</name>
<reference evidence="1" key="1">
    <citation type="journal article" date="2014" name="Front. Microbiol.">
        <title>High frequency of phylogenetically diverse reductive dehalogenase-homologous genes in deep subseafloor sedimentary metagenomes.</title>
        <authorList>
            <person name="Kawai M."/>
            <person name="Futagami T."/>
            <person name="Toyoda A."/>
            <person name="Takaki Y."/>
            <person name="Nishi S."/>
            <person name="Hori S."/>
            <person name="Arai W."/>
            <person name="Tsubouchi T."/>
            <person name="Morono Y."/>
            <person name="Uchiyama I."/>
            <person name="Ito T."/>
            <person name="Fujiyama A."/>
            <person name="Inagaki F."/>
            <person name="Takami H."/>
        </authorList>
    </citation>
    <scope>NUCLEOTIDE SEQUENCE</scope>
    <source>
        <strain evidence="1">Expedition CK06-06</strain>
    </source>
</reference>
<gene>
    <name evidence="1" type="ORF">S01H4_25593</name>
</gene>
<organism evidence="1">
    <name type="scientific">marine sediment metagenome</name>
    <dbReference type="NCBI Taxonomy" id="412755"/>
    <lineage>
        <taxon>unclassified sequences</taxon>
        <taxon>metagenomes</taxon>
        <taxon>ecological metagenomes</taxon>
    </lineage>
</organism>
<evidence type="ECO:0000313" key="1">
    <source>
        <dbReference type="EMBL" id="GAG78088.1"/>
    </source>
</evidence>